<dbReference type="InterPro" id="IPR053853">
    <property type="entry name" value="FitA-like_RHH"/>
</dbReference>
<dbReference type="AlphaFoldDB" id="A0A1H4Q8R4"/>
<dbReference type="OrthoDB" id="7107936at2"/>
<evidence type="ECO:0000259" key="1">
    <source>
        <dbReference type="Pfam" id="PF22513"/>
    </source>
</evidence>
<dbReference type="InterPro" id="IPR010985">
    <property type="entry name" value="Ribbon_hlx_hlx"/>
</dbReference>
<dbReference type="EMBL" id="FNSA01000003">
    <property type="protein sequence ID" value="SEC16001.1"/>
    <property type="molecule type" value="Genomic_DNA"/>
</dbReference>
<dbReference type="Pfam" id="PF22513">
    <property type="entry name" value="FitA-like_RHH"/>
    <property type="match status" value="1"/>
</dbReference>
<reference evidence="3" key="1">
    <citation type="submission" date="2016-10" db="EMBL/GenBank/DDBJ databases">
        <authorList>
            <person name="Varghese N."/>
            <person name="Submissions S."/>
        </authorList>
    </citation>
    <scope>NUCLEOTIDE SEQUENCE [LARGE SCALE GENOMIC DNA]</scope>
    <source>
        <strain evidence="3">DSM 44234</strain>
    </source>
</reference>
<evidence type="ECO:0000313" key="3">
    <source>
        <dbReference type="Proteomes" id="UP000182241"/>
    </source>
</evidence>
<feature type="domain" description="Antitoxin FitA-like ribbon-helix-helix" evidence="1">
    <location>
        <begin position="3"/>
        <end position="30"/>
    </location>
</feature>
<dbReference type="Proteomes" id="UP000182241">
    <property type="component" value="Unassembled WGS sequence"/>
</dbReference>
<gene>
    <name evidence="2" type="ORF">SAMN04489793_1679</name>
</gene>
<dbReference type="GO" id="GO:0006355">
    <property type="term" value="P:regulation of DNA-templated transcription"/>
    <property type="evidence" value="ECO:0007669"/>
    <property type="project" value="InterPro"/>
</dbReference>
<organism evidence="2 3">
    <name type="scientific">Tsukamurella tyrosinosolvens</name>
    <dbReference type="NCBI Taxonomy" id="57704"/>
    <lineage>
        <taxon>Bacteria</taxon>
        <taxon>Bacillati</taxon>
        <taxon>Actinomycetota</taxon>
        <taxon>Actinomycetes</taxon>
        <taxon>Mycobacteriales</taxon>
        <taxon>Tsukamurellaceae</taxon>
        <taxon>Tsukamurella</taxon>
    </lineage>
</organism>
<protein>
    <recommendedName>
        <fullName evidence="1">Antitoxin FitA-like ribbon-helix-helix domain-containing protein</fullName>
    </recommendedName>
</protein>
<name>A0A1H4Q8R4_TSUTY</name>
<keyword evidence="3" id="KW-1185">Reference proteome</keyword>
<sequence length="77" mass="8698">MTTVTIRNVPEETRNILAARAARKGQSLQEFMLGEISRWAEQPTIEQLMNEVGSATRAHGTTFTTDEILDDLHADRR</sequence>
<dbReference type="STRING" id="57704.SAMN04489793_1679"/>
<accession>A0A1H4Q8R4</accession>
<evidence type="ECO:0000313" key="2">
    <source>
        <dbReference type="EMBL" id="SEC16001.1"/>
    </source>
</evidence>
<dbReference type="RefSeq" id="WP_068742699.1">
    <property type="nucleotide sequence ID" value="NZ_FNSA01000003.1"/>
</dbReference>
<dbReference type="SUPFAM" id="SSF47598">
    <property type="entry name" value="Ribbon-helix-helix"/>
    <property type="match status" value="1"/>
</dbReference>
<proteinExistence type="predicted"/>